<feature type="binding site" evidence="7">
    <location>
        <position position="127"/>
    </location>
    <ligand>
        <name>Fe cation</name>
        <dbReference type="ChEBI" id="CHEBI:24875"/>
        <label>1</label>
    </ligand>
</feature>
<feature type="binding site" description="axial binding residue" evidence="7">
    <location>
        <position position="52"/>
    </location>
    <ligand>
        <name>heme b</name>
        <dbReference type="ChEBI" id="CHEBI:60344"/>
        <note>ligand shared between dimeric partners</note>
    </ligand>
    <ligandPart>
        <name>Fe</name>
        <dbReference type="ChEBI" id="CHEBI:18248"/>
    </ligandPart>
</feature>
<feature type="binding site" evidence="7">
    <location>
        <position position="127"/>
    </location>
    <ligand>
        <name>Fe cation</name>
        <dbReference type="ChEBI" id="CHEBI:24875"/>
        <label>2</label>
    </ligand>
</feature>
<feature type="binding site" evidence="7">
    <location>
        <position position="94"/>
    </location>
    <ligand>
        <name>Fe cation</name>
        <dbReference type="ChEBI" id="CHEBI:24875"/>
        <label>2</label>
    </ligand>
</feature>
<dbReference type="FunFam" id="1.20.1260.10:FF:000005">
    <property type="entry name" value="Bacterioferritin"/>
    <property type="match status" value="1"/>
</dbReference>
<dbReference type="PRINTS" id="PR00601">
    <property type="entry name" value="BACFERRITIN"/>
</dbReference>
<dbReference type="GO" id="GO:0140315">
    <property type="term" value="F:iron ion sequestering activity"/>
    <property type="evidence" value="ECO:0007669"/>
    <property type="project" value="UniProtKB-ARBA"/>
</dbReference>
<keyword evidence="4 6" id="KW-0479">Metal-binding</keyword>
<keyword evidence="11" id="KW-1185">Reference proteome</keyword>
<dbReference type="GO" id="GO:0004322">
    <property type="term" value="F:ferroxidase activity"/>
    <property type="evidence" value="ECO:0007669"/>
    <property type="project" value="UniProtKB-EC"/>
</dbReference>
<dbReference type="GO" id="GO:0005829">
    <property type="term" value="C:cytosol"/>
    <property type="evidence" value="ECO:0007669"/>
    <property type="project" value="TreeGrafter"/>
</dbReference>
<dbReference type="InterPro" id="IPR009078">
    <property type="entry name" value="Ferritin-like_SF"/>
</dbReference>
<evidence type="ECO:0000256" key="6">
    <source>
        <dbReference type="PIRNR" id="PIRNR002560"/>
    </source>
</evidence>
<name>B8J8X4_ANAD2</name>
<gene>
    <name evidence="10" type="ordered locus">A2cp1_0213</name>
</gene>
<keyword evidence="5 6" id="KW-0408">Iron</keyword>
<evidence type="ECO:0000256" key="8">
    <source>
        <dbReference type="RuleBase" id="RU000623"/>
    </source>
</evidence>
<dbReference type="GO" id="GO:0020037">
    <property type="term" value="F:heme binding"/>
    <property type="evidence" value="ECO:0007669"/>
    <property type="project" value="TreeGrafter"/>
</dbReference>
<dbReference type="CDD" id="cd00907">
    <property type="entry name" value="Bacterioferritin"/>
    <property type="match status" value="1"/>
</dbReference>
<proteinExistence type="inferred from homology"/>
<dbReference type="SUPFAM" id="SSF47240">
    <property type="entry name" value="Ferritin-like"/>
    <property type="match status" value="1"/>
</dbReference>
<dbReference type="PIRSF" id="PIRSF002560">
    <property type="entry name" value="Bacterioferritin"/>
    <property type="match status" value="1"/>
</dbReference>
<dbReference type="EC" id="1.16.3.1" evidence="6"/>
<dbReference type="HOGENOM" id="CLU_104506_2_0_7"/>
<dbReference type="InterPro" id="IPR012347">
    <property type="entry name" value="Ferritin-like"/>
</dbReference>
<dbReference type="RefSeq" id="WP_012631637.1">
    <property type="nucleotide sequence ID" value="NC_011891.1"/>
</dbReference>
<dbReference type="PANTHER" id="PTHR30295">
    <property type="entry name" value="BACTERIOFERRITIN"/>
    <property type="match status" value="1"/>
</dbReference>
<comment type="catalytic activity">
    <reaction evidence="6">
        <text>4 Fe(2+) + O2 + 4 H(+) = 4 Fe(3+) + 2 H2O</text>
        <dbReference type="Rhea" id="RHEA:11148"/>
        <dbReference type="ChEBI" id="CHEBI:15377"/>
        <dbReference type="ChEBI" id="CHEBI:15378"/>
        <dbReference type="ChEBI" id="CHEBI:15379"/>
        <dbReference type="ChEBI" id="CHEBI:29033"/>
        <dbReference type="ChEBI" id="CHEBI:29034"/>
        <dbReference type="EC" id="1.16.3.1"/>
    </reaction>
</comment>
<reference evidence="10" key="1">
    <citation type="submission" date="2009-01" db="EMBL/GenBank/DDBJ databases">
        <title>Complete sequence of Anaeromyxobacter dehalogenans 2CP-1.</title>
        <authorList>
            <consortium name="US DOE Joint Genome Institute"/>
            <person name="Lucas S."/>
            <person name="Copeland A."/>
            <person name="Lapidus A."/>
            <person name="Glavina del Rio T."/>
            <person name="Dalin E."/>
            <person name="Tice H."/>
            <person name="Bruce D."/>
            <person name="Goodwin L."/>
            <person name="Pitluck S."/>
            <person name="Saunders E."/>
            <person name="Brettin T."/>
            <person name="Detter J.C."/>
            <person name="Han C."/>
            <person name="Larimer F."/>
            <person name="Land M."/>
            <person name="Hauser L."/>
            <person name="Kyrpides N."/>
            <person name="Ovchinnikova G."/>
            <person name="Beliaev A.S."/>
            <person name="Richardson P."/>
        </authorList>
    </citation>
    <scope>NUCLEOTIDE SEQUENCE</scope>
    <source>
        <strain evidence="10">2CP-1</strain>
    </source>
</reference>
<feature type="binding site" evidence="7">
    <location>
        <position position="130"/>
    </location>
    <ligand>
        <name>Fe cation</name>
        <dbReference type="ChEBI" id="CHEBI:24875"/>
        <label>2</label>
    </ligand>
</feature>
<evidence type="ECO:0000256" key="7">
    <source>
        <dbReference type="PIRSR" id="PIRSR002560-1"/>
    </source>
</evidence>
<feature type="domain" description="Ferritin-like diiron" evidence="9">
    <location>
        <begin position="1"/>
        <end position="145"/>
    </location>
</feature>
<feature type="binding site" evidence="7">
    <location>
        <position position="51"/>
    </location>
    <ligand>
        <name>Fe cation</name>
        <dbReference type="ChEBI" id="CHEBI:24875"/>
        <label>1</label>
    </ligand>
</feature>
<evidence type="ECO:0000256" key="5">
    <source>
        <dbReference type="ARBA" id="ARBA00023004"/>
    </source>
</evidence>
<protein>
    <recommendedName>
        <fullName evidence="6 8">Bacterioferritin</fullName>
        <ecNumber evidence="6">1.16.3.1</ecNumber>
    </recommendedName>
</protein>
<comment type="similarity">
    <text evidence="1 6 8">Belongs to the bacterioferritin family.</text>
</comment>
<dbReference type="Proteomes" id="UP000007089">
    <property type="component" value="Chromosome"/>
</dbReference>
<dbReference type="EMBL" id="CP001359">
    <property type="protein sequence ID" value="ACL63572.1"/>
    <property type="molecule type" value="Genomic_DNA"/>
</dbReference>
<evidence type="ECO:0000259" key="9">
    <source>
        <dbReference type="PROSITE" id="PS50905"/>
    </source>
</evidence>
<dbReference type="GO" id="GO:0006879">
    <property type="term" value="P:intracellular iron ion homeostasis"/>
    <property type="evidence" value="ECO:0007669"/>
    <property type="project" value="UniProtKB-KW"/>
</dbReference>
<sequence>MKGDAKVLDVLSEVLMNELTAINQYFLHARICENWGYDRLYAKFRAESIDEMKDADHLIERILYLEGMPNVQKLSKVNIGENVPEILAADLDLEKHAIGALNRGIETCRNAGDNGSADLLEDILEGEEEHANWLETQLTAIDQIGVQNYLTEQLKKDGG</sequence>
<dbReference type="Gene3D" id="1.20.1260.10">
    <property type="match status" value="1"/>
</dbReference>
<dbReference type="GO" id="GO:0008199">
    <property type="term" value="F:ferric iron binding"/>
    <property type="evidence" value="ECO:0007669"/>
    <property type="project" value="InterPro"/>
</dbReference>
<feature type="binding site" evidence="7">
    <location>
        <position position="18"/>
    </location>
    <ligand>
        <name>Fe cation</name>
        <dbReference type="ChEBI" id="CHEBI:24875"/>
        <label>1</label>
    </ligand>
</feature>
<dbReference type="InterPro" id="IPR002024">
    <property type="entry name" value="Bacterioferritin"/>
</dbReference>
<dbReference type="InterPro" id="IPR009040">
    <property type="entry name" value="Ferritin-like_diiron"/>
</dbReference>
<dbReference type="NCBIfam" id="TIGR00754">
    <property type="entry name" value="bfr"/>
    <property type="match status" value="1"/>
</dbReference>
<evidence type="ECO:0000313" key="10">
    <source>
        <dbReference type="EMBL" id="ACL63572.1"/>
    </source>
</evidence>
<evidence type="ECO:0000256" key="2">
    <source>
        <dbReference type="ARBA" id="ARBA00022434"/>
    </source>
</evidence>
<keyword evidence="2 6" id="KW-0409">Iron storage</keyword>
<evidence type="ECO:0000313" key="11">
    <source>
        <dbReference type="Proteomes" id="UP000007089"/>
    </source>
</evidence>
<feature type="binding site" evidence="7">
    <location>
        <position position="51"/>
    </location>
    <ligand>
        <name>Fe cation</name>
        <dbReference type="ChEBI" id="CHEBI:24875"/>
        <label>2</label>
    </ligand>
</feature>
<dbReference type="Pfam" id="PF00210">
    <property type="entry name" value="Ferritin"/>
    <property type="match status" value="1"/>
</dbReference>
<organism evidence="10 11">
    <name type="scientific">Anaeromyxobacter dehalogenans (strain ATCC BAA-258 / DSM 21875 / 2CP-1)</name>
    <dbReference type="NCBI Taxonomy" id="455488"/>
    <lineage>
        <taxon>Bacteria</taxon>
        <taxon>Pseudomonadati</taxon>
        <taxon>Myxococcota</taxon>
        <taxon>Myxococcia</taxon>
        <taxon>Myxococcales</taxon>
        <taxon>Cystobacterineae</taxon>
        <taxon>Anaeromyxobacteraceae</taxon>
        <taxon>Anaeromyxobacter</taxon>
    </lineage>
</organism>
<dbReference type="AlphaFoldDB" id="B8J8X4"/>
<evidence type="ECO:0000256" key="3">
    <source>
        <dbReference type="ARBA" id="ARBA00022617"/>
    </source>
</evidence>
<keyword evidence="3 8" id="KW-0349">Heme</keyword>
<dbReference type="PROSITE" id="PS00549">
    <property type="entry name" value="BACTERIOFERRITIN"/>
    <property type="match status" value="1"/>
</dbReference>
<comment type="function">
    <text evidence="6">Iron-storage protein, whose ferroxidase center binds Fe(2+), oxidizes it using dioxygen to Fe(3+), and participates in the subsequent Fe(3+) oxide mineral core formation within the central cavity of the BFR protein shell.</text>
</comment>
<dbReference type="PROSITE" id="PS50905">
    <property type="entry name" value="FERRITIN_LIKE"/>
    <property type="match status" value="1"/>
</dbReference>
<dbReference type="KEGG" id="acp:A2cp1_0213"/>
<dbReference type="GO" id="GO:0006826">
    <property type="term" value="P:iron ion transport"/>
    <property type="evidence" value="ECO:0007669"/>
    <property type="project" value="InterPro"/>
</dbReference>
<dbReference type="InterPro" id="IPR008331">
    <property type="entry name" value="Ferritin_DPS_dom"/>
</dbReference>
<accession>B8J8X4</accession>
<evidence type="ECO:0000256" key="4">
    <source>
        <dbReference type="ARBA" id="ARBA00022723"/>
    </source>
</evidence>
<dbReference type="PANTHER" id="PTHR30295:SF0">
    <property type="entry name" value="BACTERIOFERRITIN"/>
    <property type="match status" value="1"/>
</dbReference>
<feature type="binding site" evidence="7">
    <location>
        <position position="50"/>
    </location>
    <ligand>
        <name>Fe cation</name>
        <dbReference type="ChEBI" id="CHEBI:24875"/>
        <label>3</label>
    </ligand>
</feature>
<evidence type="ECO:0000256" key="1">
    <source>
        <dbReference type="ARBA" id="ARBA00008093"/>
    </source>
</evidence>